<organism evidence="1 2">
    <name type="scientific">Candidatus Falkowbacteria bacterium CG10_big_fil_rev_8_21_14_0_10_38_22</name>
    <dbReference type="NCBI Taxonomy" id="1974564"/>
    <lineage>
        <taxon>Bacteria</taxon>
        <taxon>Candidatus Falkowiibacteriota</taxon>
    </lineage>
</organism>
<reference evidence="2" key="1">
    <citation type="submission" date="2017-09" db="EMBL/GenBank/DDBJ databases">
        <title>Depth-based differentiation of microbial function through sediment-hosted aquifers and enrichment of novel symbionts in the deep terrestrial subsurface.</title>
        <authorList>
            <person name="Probst A.J."/>
            <person name="Ladd B."/>
            <person name="Jarett J.K."/>
            <person name="Geller-Mcgrath D.E."/>
            <person name="Sieber C.M.K."/>
            <person name="Emerson J.B."/>
            <person name="Anantharaman K."/>
            <person name="Thomas B.C."/>
            <person name="Malmstrom R."/>
            <person name="Stieglmeier M."/>
            <person name="Klingl A."/>
            <person name="Woyke T."/>
            <person name="Ryan C.M."/>
            <person name="Banfield J.F."/>
        </authorList>
    </citation>
    <scope>NUCLEOTIDE SEQUENCE [LARGE SCALE GENOMIC DNA]</scope>
</reference>
<protein>
    <submittedName>
        <fullName evidence="1">Lysine biosynthesis protein LysW</fullName>
    </submittedName>
</protein>
<evidence type="ECO:0000313" key="1">
    <source>
        <dbReference type="EMBL" id="PIT94929.1"/>
    </source>
</evidence>
<comment type="caution">
    <text evidence="1">The sequence shown here is derived from an EMBL/GenBank/DDBJ whole genome shotgun (WGS) entry which is preliminary data.</text>
</comment>
<dbReference type="AlphaFoldDB" id="A0A2M6WQ62"/>
<name>A0A2M6WQ62_9BACT</name>
<accession>A0A2M6WQ62</accession>
<dbReference type="Gene3D" id="2.20.28.160">
    <property type="match status" value="1"/>
</dbReference>
<proteinExistence type="predicted"/>
<sequence>MKTNQCPICSSDVIIDDESNEGDLVTCANCGNDLEIISLKPLQLARLSEEDELSKENEQNEN</sequence>
<dbReference type="Proteomes" id="UP000228964">
    <property type="component" value="Unassembled WGS sequence"/>
</dbReference>
<dbReference type="InterPro" id="IPR005906">
    <property type="entry name" value="LysW"/>
</dbReference>
<dbReference type="EMBL" id="PFAO01000058">
    <property type="protein sequence ID" value="PIT94929.1"/>
    <property type="molecule type" value="Genomic_DNA"/>
</dbReference>
<evidence type="ECO:0000313" key="2">
    <source>
        <dbReference type="Proteomes" id="UP000228964"/>
    </source>
</evidence>
<gene>
    <name evidence="1" type="ORF">COT96_02385</name>
</gene>
<dbReference type="Pfam" id="PF21344">
    <property type="entry name" value="Zn_ribbon_LysW"/>
    <property type="match status" value="1"/>
</dbReference>